<dbReference type="Pfam" id="PF00566">
    <property type="entry name" value="RabGAP-TBC"/>
    <property type="match status" value="1"/>
</dbReference>
<dbReference type="InterPro" id="IPR000195">
    <property type="entry name" value="Rab-GAP-TBC_dom"/>
</dbReference>
<dbReference type="GO" id="GO:0005096">
    <property type="term" value="F:GTPase activator activity"/>
    <property type="evidence" value="ECO:0007669"/>
    <property type="project" value="TreeGrafter"/>
</dbReference>
<sequence length="426" mass="49188">MNWRSYLSRPYKKTTDDIADTISNVVTDDSEVLVASSQQSQRYQDRVAAFTDCLTTPIVPMRLFRALSFDGIPDKKGLRSTCWKILLGYLPPDSAEWMDCLQQQRSHYQKFLSDFVVNPFSQQPLSAVPHQLSVEPTPELGSSADHCVDNPLYHNGTPGTWSKFFDDNTLRDEIAKDVQRTHAAMHFFTQKVDYRGLFPTPSSNENGQEKQSETHHQILSRILFVYAQLNPGVRYVQGMNELLAPLYYVFAQDPDPMHRAHCEADAFFCFTAIMAELKDRFIASLDSSDSGLSSCIDEFRDIFRRADPELYFHLESNHVDARYYSLRWLTLLCSQEFHLPDVLRLWDSLLSDPYRFDFLAYFCCSMLICIRVHLLAMDYADMLQTLQKYPHIEMIKILNGAVSLRCRLSGHRVSFSENLPTSNIYR</sequence>
<feature type="domain" description="Rab-GAP TBC" evidence="1">
    <location>
        <begin position="73"/>
        <end position="353"/>
    </location>
</feature>
<evidence type="ECO:0000313" key="2">
    <source>
        <dbReference type="EMBL" id="CRZ04590.1"/>
    </source>
</evidence>
<dbReference type="Gene3D" id="1.10.472.80">
    <property type="entry name" value="Ypt/Rab-GAP domain of gyp1p, domain 3"/>
    <property type="match status" value="1"/>
</dbReference>
<dbReference type="GO" id="GO:0006886">
    <property type="term" value="P:intracellular protein transport"/>
    <property type="evidence" value="ECO:0007669"/>
    <property type="project" value="TreeGrafter"/>
</dbReference>
<dbReference type="PANTHER" id="PTHR22957:SF27">
    <property type="entry name" value="TBC1 DOMAIN FAMILY MEMBER 13"/>
    <property type="match status" value="1"/>
</dbReference>
<proteinExistence type="predicted"/>
<dbReference type="AlphaFoldDB" id="A0A0H5QRB0"/>
<dbReference type="PROSITE" id="PS50086">
    <property type="entry name" value="TBC_RABGAP"/>
    <property type="match status" value="1"/>
</dbReference>
<evidence type="ECO:0000259" key="1">
    <source>
        <dbReference type="PROSITE" id="PS50086"/>
    </source>
</evidence>
<dbReference type="Gene3D" id="1.10.8.270">
    <property type="entry name" value="putative rabgap domain of human tbc1 domain family member 14 like domains"/>
    <property type="match status" value="1"/>
</dbReference>
<dbReference type="SUPFAM" id="SSF47923">
    <property type="entry name" value="Ypt/Rab-GAP domain of gyp1p"/>
    <property type="match status" value="2"/>
</dbReference>
<name>A0A0H5QRB0_9EUKA</name>
<dbReference type="InterPro" id="IPR035969">
    <property type="entry name" value="Rab-GAP_TBC_sf"/>
</dbReference>
<dbReference type="EMBL" id="HACM01004148">
    <property type="protein sequence ID" value="CRZ04590.1"/>
    <property type="molecule type" value="Transcribed_RNA"/>
</dbReference>
<organism evidence="2">
    <name type="scientific">Spongospora subterranea</name>
    <dbReference type="NCBI Taxonomy" id="70186"/>
    <lineage>
        <taxon>Eukaryota</taxon>
        <taxon>Sar</taxon>
        <taxon>Rhizaria</taxon>
        <taxon>Endomyxa</taxon>
        <taxon>Phytomyxea</taxon>
        <taxon>Plasmodiophorida</taxon>
        <taxon>Plasmodiophoridae</taxon>
        <taxon>Spongospora</taxon>
    </lineage>
</organism>
<dbReference type="PANTHER" id="PTHR22957">
    <property type="entry name" value="TBC1 DOMAIN FAMILY MEMBER GTPASE-ACTIVATING PROTEIN"/>
    <property type="match status" value="1"/>
</dbReference>
<dbReference type="SMART" id="SM00164">
    <property type="entry name" value="TBC"/>
    <property type="match status" value="1"/>
</dbReference>
<reference evidence="2" key="1">
    <citation type="submission" date="2015-04" db="EMBL/GenBank/DDBJ databases">
        <title>The genome sequence of the plant pathogenic Rhizarian Plasmodiophora brassicae reveals insights in its biotrophic life cycle and the origin of chitin synthesis.</title>
        <authorList>
            <person name="Schwelm A."/>
            <person name="Fogelqvist J."/>
            <person name="Knaust A."/>
            <person name="Julke S."/>
            <person name="Lilja T."/>
            <person name="Dhandapani V."/>
            <person name="Bonilla-Rosso G."/>
            <person name="Karlsson M."/>
            <person name="Shevchenko A."/>
            <person name="Choi S.R."/>
            <person name="Kim H.G."/>
            <person name="Park J.Y."/>
            <person name="Lim Y.P."/>
            <person name="Ludwig-Muller J."/>
            <person name="Dixelius C."/>
        </authorList>
    </citation>
    <scope>NUCLEOTIDE SEQUENCE</scope>
    <source>
        <tissue evidence="2">Potato root galls</tissue>
    </source>
</reference>
<accession>A0A0H5QRB0</accession>
<protein>
    <recommendedName>
        <fullName evidence="1">Rab-GAP TBC domain-containing protein</fullName>
    </recommendedName>
</protein>